<dbReference type="EMBL" id="CM047739">
    <property type="protein sequence ID" value="KAJ0042748.1"/>
    <property type="molecule type" value="Genomic_DNA"/>
</dbReference>
<keyword evidence="2" id="KW-1185">Reference proteome</keyword>
<proteinExistence type="predicted"/>
<sequence length="566" mass="65405">METANEATPSEPEINGPDHPTDSIGGLDPSTAPELCNHAHLLAELESLRHAFQSLQSNSSTLQEKLLLFQHEKDEATRMIDELSRDRDSVREKIVQLEASFKEREEEYERKIDEELKEKEEYERKINEELKEKEEYERKIDEELKEKEEIKCELDISRERIEVLESEKKERDEFLLKNLDSIKSVKECLVNIIECLDDEKVIEREDTEMEESKLDQESRAFSEEMTAITVLASKARSKVSEYKESKKKEKKELENSVVSLTEENRDINSLLRIALVEKEAVEKSLNRLKGNSDQKRVALLQIAERGLQRVGFGFMMGSGNNEQSPESMGANVAPPSNKSDSSECEEEVVSLASTVERIMKNLRLEITQLRRSLDESRSDNERLQSLTEKQAKTIEENMLYIKELEDRERVLAQNVEELLLEIKVTEEDVARWREACELEVEAGKTEIEERDKVVLILKQELEKTKNALEISNGKLKLKEELASAAMTAQAAAERSLQLADSRAAGLRERIEELTRQLEEAESKERSRRKVRHICWPWRILRLNPTNNSNNVKRMLPEMQALLHSSI</sequence>
<name>A0ACC0YVV2_9ROSI</name>
<comment type="caution">
    <text evidence="1">The sequence shown here is derived from an EMBL/GenBank/DDBJ whole genome shotgun (WGS) entry which is preliminary data.</text>
</comment>
<evidence type="ECO:0000313" key="2">
    <source>
        <dbReference type="Proteomes" id="UP001163603"/>
    </source>
</evidence>
<evidence type="ECO:0000313" key="1">
    <source>
        <dbReference type="EMBL" id="KAJ0042748.1"/>
    </source>
</evidence>
<gene>
    <name evidence="1" type="ORF">Pint_17473</name>
</gene>
<reference evidence="2" key="1">
    <citation type="journal article" date="2023" name="G3 (Bethesda)">
        <title>Genome assembly and association tests identify interacting loci associated with vigor, precocity, and sex in interspecific pistachio rootstocks.</title>
        <authorList>
            <person name="Palmer W."/>
            <person name="Jacygrad E."/>
            <person name="Sagayaradj S."/>
            <person name="Cavanaugh K."/>
            <person name="Han R."/>
            <person name="Bertier L."/>
            <person name="Beede B."/>
            <person name="Kafkas S."/>
            <person name="Golino D."/>
            <person name="Preece J."/>
            <person name="Michelmore R."/>
        </authorList>
    </citation>
    <scope>NUCLEOTIDE SEQUENCE [LARGE SCALE GENOMIC DNA]</scope>
</reference>
<protein>
    <submittedName>
        <fullName evidence="1">Uncharacterized protein</fullName>
    </submittedName>
</protein>
<dbReference type="Proteomes" id="UP001163603">
    <property type="component" value="Chromosome 4"/>
</dbReference>
<organism evidence="1 2">
    <name type="scientific">Pistacia integerrima</name>
    <dbReference type="NCBI Taxonomy" id="434235"/>
    <lineage>
        <taxon>Eukaryota</taxon>
        <taxon>Viridiplantae</taxon>
        <taxon>Streptophyta</taxon>
        <taxon>Embryophyta</taxon>
        <taxon>Tracheophyta</taxon>
        <taxon>Spermatophyta</taxon>
        <taxon>Magnoliopsida</taxon>
        <taxon>eudicotyledons</taxon>
        <taxon>Gunneridae</taxon>
        <taxon>Pentapetalae</taxon>
        <taxon>rosids</taxon>
        <taxon>malvids</taxon>
        <taxon>Sapindales</taxon>
        <taxon>Anacardiaceae</taxon>
        <taxon>Pistacia</taxon>
    </lineage>
</organism>
<accession>A0ACC0YVV2</accession>